<dbReference type="Proteomes" id="UP000001568">
    <property type="component" value="Chromosome 3"/>
</dbReference>
<dbReference type="AlphaFoldDB" id="A4RTV2"/>
<dbReference type="OMA" id="CECARTR"/>
<dbReference type="GeneID" id="5000895"/>
<evidence type="ECO:0000313" key="2">
    <source>
        <dbReference type="Proteomes" id="UP000001568"/>
    </source>
</evidence>
<sequence>MLSSLPCELWAHIASFLPLRDRETLLETCAETREGVIFLCECARTRLLARRGYFFENEYGLPCVDEEEVGFHARALLRHTSALSTTKRDAAAKFCAAMTAAFSDALDDPDFEMTENERVDRVSRMMKVASAELSHRCRGKAVGLFLRYEIDDLETAIGVGELGLVEHELFDMNEDKEERIKYERASLRSYLRVFIVTHVVLGSETLSHLYTESSHRYDLEAAFAWKAFTIGFMGLLTTRESTSAELLRTLTMPNVRWFLLNLYKNGTAHATTTNASETHSILDSIADLYSKSIDIEIATFRQYEVDSLTGMTALQRAEQMFTVVHERVHPNEVFNDNIAALAKILSLIVRETNQDKASFARVVFDLTRGWDASFKLMLLGSLWEACPQTDYLLRALLRRDFVPAPFDQDDGGLGIMDVQATRVGRKLLAVFEQRHHVRLKPDTCVSLFELARKNWTEEDDERMVRSLLKDCNVGVSLSLTACSYECCRNGINDNVLALVVFLAERGVARSKRVSSFDEPAPKRRRVVKLGEEDASNEESLLYLDFEYEVGVFSQRESPESQDLTPEWLAREE</sequence>
<name>A4RTV2_OSTLU</name>
<accession>A4RTV2</accession>
<evidence type="ECO:0000313" key="1">
    <source>
        <dbReference type="EMBL" id="ABO94854.1"/>
    </source>
</evidence>
<gene>
    <name evidence="1" type="ORF">OSTLU_30394</name>
</gene>
<proteinExistence type="predicted"/>
<dbReference type="Gramene" id="ABO94854">
    <property type="protein sequence ID" value="ABO94854"/>
    <property type="gene ID" value="OSTLU_30394"/>
</dbReference>
<protein>
    <recommendedName>
        <fullName evidence="3">F-box domain-containing protein</fullName>
    </recommendedName>
</protein>
<dbReference type="HOGENOM" id="CLU_476848_0_0_1"/>
<dbReference type="OrthoDB" id="10516192at2759"/>
<dbReference type="EMBL" id="CP000583">
    <property type="protein sequence ID" value="ABO94854.1"/>
    <property type="molecule type" value="Genomic_DNA"/>
</dbReference>
<dbReference type="KEGG" id="olu:OSTLU_30394"/>
<organism evidence="1 2">
    <name type="scientific">Ostreococcus lucimarinus (strain CCE9901)</name>
    <dbReference type="NCBI Taxonomy" id="436017"/>
    <lineage>
        <taxon>Eukaryota</taxon>
        <taxon>Viridiplantae</taxon>
        <taxon>Chlorophyta</taxon>
        <taxon>Mamiellophyceae</taxon>
        <taxon>Mamiellales</taxon>
        <taxon>Bathycoccaceae</taxon>
        <taxon>Ostreococcus</taxon>
    </lineage>
</organism>
<keyword evidence="2" id="KW-1185">Reference proteome</keyword>
<dbReference type="RefSeq" id="XP_001416561.1">
    <property type="nucleotide sequence ID" value="XM_001416524.1"/>
</dbReference>
<evidence type="ECO:0008006" key="3">
    <source>
        <dbReference type="Google" id="ProtNLM"/>
    </source>
</evidence>
<reference evidence="1 2" key="1">
    <citation type="journal article" date="2007" name="Proc. Natl. Acad. Sci. U.S.A.">
        <title>The tiny eukaryote Ostreococcus provides genomic insights into the paradox of plankton speciation.</title>
        <authorList>
            <person name="Palenik B."/>
            <person name="Grimwood J."/>
            <person name="Aerts A."/>
            <person name="Rouze P."/>
            <person name="Salamov A."/>
            <person name="Putnam N."/>
            <person name="Dupont C."/>
            <person name="Jorgensen R."/>
            <person name="Derelle E."/>
            <person name="Rombauts S."/>
            <person name="Zhou K."/>
            <person name="Otillar R."/>
            <person name="Merchant S.S."/>
            <person name="Podell S."/>
            <person name="Gaasterland T."/>
            <person name="Napoli C."/>
            <person name="Gendler K."/>
            <person name="Manuell A."/>
            <person name="Tai V."/>
            <person name="Vallon O."/>
            <person name="Piganeau G."/>
            <person name="Jancek S."/>
            <person name="Heijde M."/>
            <person name="Jabbari K."/>
            <person name="Bowler C."/>
            <person name="Lohr M."/>
            <person name="Robbens S."/>
            <person name="Werner G."/>
            <person name="Dubchak I."/>
            <person name="Pazour G.J."/>
            <person name="Ren Q."/>
            <person name="Paulsen I."/>
            <person name="Delwiche C."/>
            <person name="Schmutz J."/>
            <person name="Rokhsar D."/>
            <person name="Van de Peer Y."/>
            <person name="Moreau H."/>
            <person name="Grigoriev I.V."/>
        </authorList>
    </citation>
    <scope>NUCLEOTIDE SEQUENCE [LARGE SCALE GENOMIC DNA]</scope>
    <source>
        <strain evidence="1 2">CCE9901</strain>
    </source>
</reference>